<name>A0ACC2YVN7_9PEZI</name>
<evidence type="ECO:0000313" key="1">
    <source>
        <dbReference type="EMBL" id="KAJ9639443.1"/>
    </source>
</evidence>
<protein>
    <submittedName>
        <fullName evidence="1">Uncharacterized protein</fullName>
    </submittedName>
</protein>
<keyword evidence="2" id="KW-1185">Reference proteome</keyword>
<evidence type="ECO:0000313" key="2">
    <source>
        <dbReference type="Proteomes" id="UP001172680"/>
    </source>
</evidence>
<dbReference type="EMBL" id="JAPDRP010000019">
    <property type="protein sequence ID" value="KAJ9639443.1"/>
    <property type="molecule type" value="Genomic_DNA"/>
</dbReference>
<accession>A0ACC2YVN7</accession>
<dbReference type="Proteomes" id="UP001172680">
    <property type="component" value="Unassembled WGS sequence"/>
</dbReference>
<comment type="caution">
    <text evidence="1">The sequence shown here is derived from an EMBL/GenBank/DDBJ whole genome shotgun (WGS) entry which is preliminary data.</text>
</comment>
<reference evidence="1" key="1">
    <citation type="submission" date="2022-10" db="EMBL/GenBank/DDBJ databases">
        <title>Culturing micro-colonial fungi from biological soil crusts in the Mojave desert and describing Neophaeococcomyces mojavensis, and introducing the new genera and species Taxawa tesnikishii.</title>
        <authorList>
            <person name="Kurbessoian T."/>
            <person name="Stajich J.E."/>
        </authorList>
    </citation>
    <scope>NUCLEOTIDE SEQUENCE</scope>
    <source>
        <strain evidence="1">JES_115</strain>
    </source>
</reference>
<gene>
    <name evidence="1" type="ORF">H2199_006476</name>
</gene>
<sequence length="357" mass="38943">MRQSRTEHRHRHNLQIVDVTFNSDTCGAIETTSASKQQHDWTWNKAQEGVDRDTSDSDYSQIFSQHAESAATGMEPLSQRHSGSRGLDQMEFVPPEGYVQLPSPHSRMPSAFSTAEVDGSMNGSSSKESGANFYGPGEADASRSAVQVQDGGSAFSNADAVGAYSELTSTPASRHSMDLNNIHGDQCHSGFTAAGLEALDYLTSYPTNAPPLLSTADQDGTHPWVSHAGDARIQASLPGDQIMVDSPDVYAMYYPDSAYQELHGLLHSHILETARNTGFTRQGTPNPAARETSPNRQDSPSYSSGDREAGPVQSSESSKASLKGTKLTVRREMELWQNYLDEVAVWVSMTWLFFVEE</sequence>
<proteinExistence type="predicted"/>
<organism evidence="1 2">
    <name type="scientific">Coniosporium tulheliwenetii</name>
    <dbReference type="NCBI Taxonomy" id="3383036"/>
    <lineage>
        <taxon>Eukaryota</taxon>
        <taxon>Fungi</taxon>
        <taxon>Dikarya</taxon>
        <taxon>Ascomycota</taxon>
        <taxon>Pezizomycotina</taxon>
        <taxon>Dothideomycetes</taxon>
        <taxon>Dothideomycetes incertae sedis</taxon>
        <taxon>Coniosporium</taxon>
    </lineage>
</organism>